<dbReference type="NCBIfam" id="NF002043">
    <property type="entry name" value="PRK00870.1"/>
    <property type="match status" value="1"/>
</dbReference>
<dbReference type="PANTHER" id="PTHR42977">
    <property type="entry name" value="HYDROLASE-RELATED"/>
    <property type="match status" value="1"/>
</dbReference>
<dbReference type="GO" id="GO:0004301">
    <property type="term" value="F:epoxide hydrolase activity"/>
    <property type="evidence" value="ECO:0007669"/>
    <property type="project" value="TreeGrafter"/>
</dbReference>
<dbReference type="EMBL" id="JANSUY010000001">
    <property type="protein sequence ID" value="MCR9013591.1"/>
    <property type="molecule type" value="Genomic_DNA"/>
</dbReference>
<accession>A0A9X2P309</accession>
<keyword evidence="1 3" id="KW-0378">Hydrolase</keyword>
<dbReference type="InterPro" id="IPR000639">
    <property type="entry name" value="Epox_hydrolase-like"/>
</dbReference>
<dbReference type="InterPro" id="IPR000073">
    <property type="entry name" value="AB_hydrolase_1"/>
</dbReference>
<dbReference type="SUPFAM" id="SSF53474">
    <property type="entry name" value="alpha/beta-Hydrolases"/>
    <property type="match status" value="1"/>
</dbReference>
<sequence>MKKLQFIPVFIFLSIALFIVSCQNEDMEVSPLEETAVEILTTAGGIEFVRTPEAQFENLPDWPYDYKYVEIDGLRQAYAEAGPADGEVVLLLHGQPSWSYLYRKMIPVLAEAGYRVIAMDHIGMGRSDKPIDINYYSYLGHADRLGQFIQTLGLSDINLFVQDWGSLIGLRVAGLNPDWFATISVGNGDLLLIPEGVQPFPTVENPNEHEDLNFPLANLPDQQFPFYNGCELLFEGGSSQEGFGQWINYAMKDTAFHASEVVESGTWFPLSEAEEAAYDAPFPSRDYMAGVRTFPSLINQMPGLNEDAWAGLTSYKKPFLTIWGGNDPGNLGSCKTQQKFIDEVPGAEGQPHDRLPEAGHFLQHDQGVEIATRLVEFYGNF</sequence>
<dbReference type="PROSITE" id="PS51257">
    <property type="entry name" value="PROKAR_LIPOPROTEIN"/>
    <property type="match status" value="1"/>
</dbReference>
<dbReference type="Gene3D" id="3.40.50.1820">
    <property type="entry name" value="alpha/beta hydrolase"/>
    <property type="match status" value="1"/>
</dbReference>
<name>A0A9X2P309_9BACT</name>
<dbReference type="Proteomes" id="UP001142175">
    <property type="component" value="Unassembled WGS sequence"/>
</dbReference>
<evidence type="ECO:0000259" key="2">
    <source>
        <dbReference type="Pfam" id="PF00561"/>
    </source>
</evidence>
<comment type="caution">
    <text evidence="3">The sequence shown here is derived from an EMBL/GenBank/DDBJ whole genome shotgun (WGS) entry which is preliminary data.</text>
</comment>
<organism evidence="3 4">
    <name type="scientific">Aquiflexum gelatinilyticum</name>
    <dbReference type="NCBI Taxonomy" id="2961943"/>
    <lineage>
        <taxon>Bacteria</taxon>
        <taxon>Pseudomonadati</taxon>
        <taxon>Bacteroidota</taxon>
        <taxon>Cytophagia</taxon>
        <taxon>Cytophagales</taxon>
        <taxon>Cyclobacteriaceae</taxon>
        <taxon>Aquiflexum</taxon>
    </lineage>
</organism>
<protein>
    <submittedName>
        <fullName evidence="3">Haloalkane dehalogenase</fullName>
        <ecNumber evidence="3">3.8.1.5</ecNumber>
    </submittedName>
</protein>
<dbReference type="EC" id="3.8.1.5" evidence="3"/>
<dbReference type="Pfam" id="PF00561">
    <property type="entry name" value="Abhydrolase_1"/>
    <property type="match status" value="1"/>
</dbReference>
<dbReference type="RefSeq" id="WP_258421491.1">
    <property type="nucleotide sequence ID" value="NZ_JANAEZ010000014.1"/>
</dbReference>
<dbReference type="GO" id="GO:0018786">
    <property type="term" value="F:haloalkane dehalogenase activity"/>
    <property type="evidence" value="ECO:0007669"/>
    <property type="project" value="UniProtKB-EC"/>
</dbReference>
<feature type="domain" description="AB hydrolase-1" evidence="2">
    <location>
        <begin position="88"/>
        <end position="178"/>
    </location>
</feature>
<evidence type="ECO:0000313" key="4">
    <source>
        <dbReference type="Proteomes" id="UP001142175"/>
    </source>
</evidence>
<reference evidence="3" key="1">
    <citation type="submission" date="2022-08" db="EMBL/GenBank/DDBJ databases">
        <authorList>
            <person name="Zhang D."/>
        </authorList>
    </citation>
    <scope>NUCLEOTIDE SEQUENCE</scope>
    <source>
        <strain evidence="3">XJ19-11</strain>
    </source>
</reference>
<dbReference type="InterPro" id="IPR051340">
    <property type="entry name" value="Haloalkane_dehalogenase"/>
</dbReference>
<dbReference type="AlphaFoldDB" id="A0A9X2P309"/>
<dbReference type="PRINTS" id="PR00412">
    <property type="entry name" value="EPOXHYDRLASE"/>
</dbReference>
<dbReference type="PANTHER" id="PTHR42977:SF3">
    <property type="entry name" value="AB HYDROLASE-1 DOMAIN-CONTAINING PROTEIN"/>
    <property type="match status" value="1"/>
</dbReference>
<proteinExistence type="predicted"/>
<gene>
    <name evidence="3" type="ORF">NU887_01025</name>
</gene>
<dbReference type="InterPro" id="IPR029058">
    <property type="entry name" value="AB_hydrolase_fold"/>
</dbReference>
<evidence type="ECO:0000256" key="1">
    <source>
        <dbReference type="ARBA" id="ARBA00022801"/>
    </source>
</evidence>
<keyword evidence="4" id="KW-1185">Reference proteome</keyword>
<evidence type="ECO:0000313" key="3">
    <source>
        <dbReference type="EMBL" id="MCR9013591.1"/>
    </source>
</evidence>